<comment type="cofactor">
    <cofactor evidence="1">
        <name>Zn(2+)</name>
        <dbReference type="ChEBI" id="CHEBI:29105"/>
    </cofactor>
</comment>
<dbReference type="Pfam" id="PF08240">
    <property type="entry name" value="ADH_N"/>
    <property type="match status" value="1"/>
</dbReference>
<keyword evidence="4" id="KW-0862">Zinc</keyword>
<dbReference type="Gene3D" id="3.90.180.10">
    <property type="entry name" value="Medium-chain alcohol dehydrogenases, catalytic domain"/>
    <property type="match status" value="1"/>
</dbReference>
<evidence type="ECO:0000259" key="6">
    <source>
        <dbReference type="Pfam" id="PF00107"/>
    </source>
</evidence>
<evidence type="ECO:0000256" key="2">
    <source>
        <dbReference type="ARBA" id="ARBA00008072"/>
    </source>
</evidence>
<dbReference type="PANTHER" id="PTHR43350">
    <property type="entry name" value="NAD-DEPENDENT ALCOHOL DEHYDROGENASE"/>
    <property type="match status" value="1"/>
</dbReference>
<evidence type="ECO:0000259" key="7">
    <source>
        <dbReference type="Pfam" id="PF08240"/>
    </source>
</evidence>
<dbReference type="SUPFAM" id="SSF50129">
    <property type="entry name" value="GroES-like"/>
    <property type="match status" value="1"/>
</dbReference>
<organism evidence="8 9">
    <name type="scientific">Caldanaerobacter subterraneus</name>
    <dbReference type="NCBI Taxonomy" id="911092"/>
    <lineage>
        <taxon>Bacteria</taxon>
        <taxon>Bacillati</taxon>
        <taxon>Bacillota</taxon>
        <taxon>Clostridia</taxon>
        <taxon>Thermoanaerobacterales</taxon>
        <taxon>Thermoanaerobacteraceae</taxon>
        <taxon>Caldanaerobacter</taxon>
    </lineage>
</organism>
<dbReference type="Gene3D" id="3.40.50.720">
    <property type="entry name" value="NAD(P)-binding Rossmann-like Domain"/>
    <property type="match status" value="1"/>
</dbReference>
<dbReference type="InterPro" id="IPR013149">
    <property type="entry name" value="ADH-like_C"/>
</dbReference>
<sequence length="317" mass="35379">MKALYSDGKLKLKDLPKPEIKEGESLIKVLLASVCNTDIEIMKGYKNFKGVLGHEFVGIVEDSSNPQLIGKRVVADINIACGECDLCKEGLFHHCRNRKVLGIFEKDGAFAEYITLPNRNLFIVPDSIKDEEAVFTEPLAAALEILEMYHIKPTDKVVVIGDGKLSQFITQVVALTGCDLYVVGKHEEKLEHLKNKANTLLLEEVERLETKSVFDVAIECTGNEDGLKLAQQLVKPTGTVILKSTYNAYATLNPTDWVVNEIKLIGTRCGPMASALRLLEKRFVTTDYLISGFYKLEQYEEAFSPKNTFKAVFDLRG</sequence>
<evidence type="ECO:0000313" key="8">
    <source>
        <dbReference type="EMBL" id="HBT49754.1"/>
    </source>
</evidence>
<keyword evidence="3" id="KW-0479">Metal-binding</keyword>
<evidence type="ECO:0000256" key="1">
    <source>
        <dbReference type="ARBA" id="ARBA00001947"/>
    </source>
</evidence>
<dbReference type="Pfam" id="PF00107">
    <property type="entry name" value="ADH_zinc_N"/>
    <property type="match status" value="1"/>
</dbReference>
<dbReference type="GO" id="GO:0016491">
    <property type="term" value="F:oxidoreductase activity"/>
    <property type="evidence" value="ECO:0007669"/>
    <property type="project" value="UniProtKB-KW"/>
</dbReference>
<proteinExistence type="inferred from homology"/>
<evidence type="ECO:0000256" key="4">
    <source>
        <dbReference type="ARBA" id="ARBA00022833"/>
    </source>
</evidence>
<comment type="caution">
    <text evidence="8">The sequence shown here is derived from an EMBL/GenBank/DDBJ whole genome shotgun (WGS) entry which is preliminary data.</text>
</comment>
<feature type="domain" description="Alcohol dehydrogenase-like N-terminal" evidence="7">
    <location>
        <begin position="22"/>
        <end position="126"/>
    </location>
</feature>
<dbReference type="EMBL" id="DOLB01000115">
    <property type="protein sequence ID" value="HBT49754.1"/>
    <property type="molecule type" value="Genomic_DNA"/>
</dbReference>
<dbReference type="AlphaFoldDB" id="A0A124FCE2"/>
<accession>A0A124FCE2</accession>
<reference evidence="8 9" key="1">
    <citation type="journal article" date="2018" name="Nat. Biotechnol.">
        <title>A standardized bacterial taxonomy based on genome phylogeny substantially revises the tree of life.</title>
        <authorList>
            <person name="Parks D.H."/>
            <person name="Chuvochina M."/>
            <person name="Waite D.W."/>
            <person name="Rinke C."/>
            <person name="Skarshewski A."/>
            <person name="Chaumeil P.A."/>
            <person name="Hugenholtz P."/>
        </authorList>
    </citation>
    <scope>NUCLEOTIDE SEQUENCE [LARGE SCALE GENOMIC DNA]</scope>
    <source>
        <strain evidence="8">UBA12544</strain>
    </source>
</reference>
<evidence type="ECO:0000313" key="9">
    <source>
        <dbReference type="Proteomes" id="UP000264445"/>
    </source>
</evidence>
<name>A0A124FCE2_9THEO</name>
<protein>
    <submittedName>
        <fullName evidence="8">Alcohol dehydrogenase</fullName>
    </submittedName>
</protein>
<comment type="similarity">
    <text evidence="2">Belongs to the zinc-containing alcohol dehydrogenase family.</text>
</comment>
<keyword evidence="5" id="KW-0560">Oxidoreductase</keyword>
<gene>
    <name evidence="8" type="ORF">DEA61_08015</name>
</gene>
<dbReference type="InterPro" id="IPR011032">
    <property type="entry name" value="GroES-like_sf"/>
</dbReference>
<evidence type="ECO:0000256" key="5">
    <source>
        <dbReference type="ARBA" id="ARBA00023002"/>
    </source>
</evidence>
<dbReference type="CDD" id="cd08242">
    <property type="entry name" value="MDR_like"/>
    <property type="match status" value="1"/>
</dbReference>
<dbReference type="GO" id="GO:0046872">
    <property type="term" value="F:metal ion binding"/>
    <property type="evidence" value="ECO:0007669"/>
    <property type="project" value="UniProtKB-KW"/>
</dbReference>
<dbReference type="PANTHER" id="PTHR43350:SF2">
    <property type="entry name" value="GROES-LIKE ZINC-BINDING ALCOHOL DEHYDROGENASE FAMILY PROTEIN"/>
    <property type="match status" value="1"/>
</dbReference>
<dbReference type="Proteomes" id="UP000264445">
    <property type="component" value="Unassembled WGS sequence"/>
</dbReference>
<dbReference type="SUPFAM" id="SSF51735">
    <property type="entry name" value="NAD(P)-binding Rossmann-fold domains"/>
    <property type="match status" value="1"/>
</dbReference>
<dbReference type="InterPro" id="IPR013154">
    <property type="entry name" value="ADH-like_N"/>
</dbReference>
<dbReference type="InterPro" id="IPR036291">
    <property type="entry name" value="NAD(P)-bd_dom_sf"/>
</dbReference>
<feature type="domain" description="Alcohol dehydrogenase-like C-terminal" evidence="6">
    <location>
        <begin position="167"/>
        <end position="271"/>
    </location>
</feature>
<evidence type="ECO:0000256" key="3">
    <source>
        <dbReference type="ARBA" id="ARBA00022723"/>
    </source>
</evidence>
<dbReference type="RefSeq" id="WP_278429247.1">
    <property type="nucleotide sequence ID" value="NZ_DOLB01000115.1"/>
</dbReference>